<evidence type="ECO:0000313" key="3">
    <source>
        <dbReference type="EMBL" id="TCS93325.1"/>
    </source>
</evidence>
<proteinExistence type="predicted"/>
<sequence>MLRHSITLLVLASLATAGHAAEGVKPRQADPAYLATIVDDEPNPLPRHRAPWERAVEPWEIRGATAPPEGYVRAQAEYEYNQGIFIRWGSFNALHTSMVVPITTAEKPAKVWIVVSGQTQENSARSVLQGGGANLDYVEFIQRPSDSVWIRDYGPRFIENDGELAISDHTYNRNRPNDNLVPSAVASLWDVSLFDTGLRHGGGNFHLFRNRDAFMTSLIFDSVEGNPALTEQDVIDRYADHQGLNLTITDPLPKSYDSTQHIDMWMLPVGDDKVIIGEYAASEGGGVPRAVTEATAADMAARGYTVFRTPGWRASNAHHTYTNSVIVNKTVLVCQFAGYPTQNAQAVSVFEEAMPYHDIVPIDCSDIIGLSGAIHCIVMHVPHPVLFRDTFDGHSY</sequence>
<dbReference type="SUPFAM" id="SSF55909">
    <property type="entry name" value="Pentein"/>
    <property type="match status" value="1"/>
</dbReference>
<gene>
    <name evidence="3" type="ORF">EDC25_1286</name>
</gene>
<dbReference type="PANTHER" id="PTHR31377">
    <property type="entry name" value="AGMATINE DEIMINASE-RELATED"/>
    <property type="match status" value="1"/>
</dbReference>
<feature type="signal peptide" evidence="2">
    <location>
        <begin position="1"/>
        <end position="20"/>
    </location>
</feature>
<name>A0A4S3KYH5_9GAMM</name>
<dbReference type="GO" id="GO:0004668">
    <property type="term" value="F:protein-arginine deiminase activity"/>
    <property type="evidence" value="ECO:0007669"/>
    <property type="project" value="InterPro"/>
</dbReference>
<keyword evidence="1" id="KW-0378">Hydrolase</keyword>
<dbReference type="InterPro" id="IPR007466">
    <property type="entry name" value="Peptidyl-Arg-deiminase_porph"/>
</dbReference>
<comment type="caution">
    <text evidence="3">The sequence shown here is derived from an EMBL/GenBank/DDBJ whole genome shotgun (WGS) entry which is preliminary data.</text>
</comment>
<dbReference type="RefSeq" id="WP_123521212.1">
    <property type="nucleotide sequence ID" value="NZ_JBHLWF010000079.1"/>
</dbReference>
<protein>
    <submittedName>
        <fullName evidence="3">Agmatine/peptidylarginine deiminase</fullName>
    </submittedName>
</protein>
<dbReference type="AlphaFoldDB" id="A0A4S3KYH5"/>
<reference evidence="3 4" key="1">
    <citation type="submission" date="2019-03" db="EMBL/GenBank/DDBJ databases">
        <title>Genomic Encyclopedia of Type Strains, Phase IV (KMG-IV): sequencing the most valuable type-strain genomes for metagenomic binning, comparative biology and taxonomic classification.</title>
        <authorList>
            <person name="Goeker M."/>
        </authorList>
    </citation>
    <scope>NUCLEOTIDE SEQUENCE [LARGE SCALE GENOMIC DNA]</scope>
    <source>
        <strain evidence="3 4">DSM 21944</strain>
    </source>
</reference>
<feature type="chain" id="PRO_5030100327" evidence="2">
    <location>
        <begin position="21"/>
        <end position="396"/>
    </location>
</feature>
<accession>A0A4S3KYH5</accession>
<dbReference type="PANTHER" id="PTHR31377:SF0">
    <property type="entry name" value="AGMATINE DEIMINASE-RELATED"/>
    <property type="match status" value="1"/>
</dbReference>
<keyword evidence="2" id="KW-0732">Signal</keyword>
<keyword evidence="4" id="KW-1185">Reference proteome</keyword>
<dbReference type="GO" id="GO:0047632">
    <property type="term" value="F:agmatine deiminase activity"/>
    <property type="evidence" value="ECO:0007669"/>
    <property type="project" value="TreeGrafter"/>
</dbReference>
<dbReference type="GO" id="GO:0009446">
    <property type="term" value="P:putrescine biosynthetic process"/>
    <property type="evidence" value="ECO:0007669"/>
    <property type="project" value="InterPro"/>
</dbReference>
<organism evidence="3 4">
    <name type="scientific">Pseudofulvimonas gallinarii</name>
    <dbReference type="NCBI Taxonomy" id="634155"/>
    <lineage>
        <taxon>Bacteria</taxon>
        <taxon>Pseudomonadati</taxon>
        <taxon>Pseudomonadota</taxon>
        <taxon>Gammaproteobacteria</taxon>
        <taxon>Lysobacterales</taxon>
        <taxon>Rhodanobacteraceae</taxon>
        <taxon>Pseudofulvimonas</taxon>
    </lineage>
</organism>
<evidence type="ECO:0000256" key="2">
    <source>
        <dbReference type="SAM" id="SignalP"/>
    </source>
</evidence>
<dbReference type="OrthoDB" id="9808013at2"/>
<evidence type="ECO:0000256" key="1">
    <source>
        <dbReference type="ARBA" id="ARBA00022801"/>
    </source>
</evidence>
<dbReference type="Proteomes" id="UP000294599">
    <property type="component" value="Unassembled WGS sequence"/>
</dbReference>
<dbReference type="Gene3D" id="3.75.10.10">
    <property type="entry name" value="L-arginine/glycine Amidinotransferase, Chain A"/>
    <property type="match status" value="1"/>
</dbReference>
<evidence type="ECO:0000313" key="4">
    <source>
        <dbReference type="Proteomes" id="UP000294599"/>
    </source>
</evidence>
<dbReference type="EMBL" id="SMAF01000028">
    <property type="protein sequence ID" value="TCS93325.1"/>
    <property type="molecule type" value="Genomic_DNA"/>
</dbReference>
<dbReference type="Pfam" id="PF04371">
    <property type="entry name" value="PAD_porph"/>
    <property type="match status" value="1"/>
</dbReference>